<keyword evidence="2 5" id="KW-0812">Transmembrane</keyword>
<dbReference type="InterPro" id="IPR051784">
    <property type="entry name" value="Nod_factor_ABC_transporter"/>
</dbReference>
<dbReference type="GO" id="GO:0140359">
    <property type="term" value="F:ABC-type transporter activity"/>
    <property type="evidence" value="ECO:0007669"/>
    <property type="project" value="InterPro"/>
</dbReference>
<gene>
    <name evidence="7" type="ORF">KDA_60090</name>
</gene>
<feature type="transmembrane region" description="Helical" evidence="5">
    <location>
        <begin position="58"/>
        <end position="79"/>
    </location>
</feature>
<evidence type="ECO:0000256" key="1">
    <source>
        <dbReference type="ARBA" id="ARBA00004141"/>
    </source>
</evidence>
<dbReference type="PRINTS" id="PR00164">
    <property type="entry name" value="ABC2TRNSPORT"/>
</dbReference>
<dbReference type="PANTHER" id="PTHR43229:SF2">
    <property type="entry name" value="NODULATION PROTEIN J"/>
    <property type="match status" value="1"/>
</dbReference>
<keyword evidence="5" id="KW-0813">Transport</keyword>
<keyword evidence="8" id="KW-1185">Reference proteome</keyword>
<evidence type="ECO:0000256" key="5">
    <source>
        <dbReference type="RuleBase" id="RU361157"/>
    </source>
</evidence>
<feature type="transmembrane region" description="Helical" evidence="5">
    <location>
        <begin position="205"/>
        <end position="224"/>
    </location>
</feature>
<dbReference type="EMBL" id="BIFT01000002">
    <property type="protein sequence ID" value="GCE30525.1"/>
    <property type="molecule type" value="Genomic_DNA"/>
</dbReference>
<dbReference type="InterPro" id="IPR013525">
    <property type="entry name" value="ABC2_TM"/>
</dbReference>
<comment type="similarity">
    <text evidence="5">Belongs to the ABC-2 integral membrane protein family.</text>
</comment>
<comment type="subcellular location">
    <subcellularLocation>
        <location evidence="5">Cell membrane</location>
        <topology evidence="5">Multi-pass membrane protein</topology>
    </subcellularLocation>
    <subcellularLocation>
        <location evidence="1">Membrane</location>
        <topology evidence="1">Multi-pass membrane protein</topology>
    </subcellularLocation>
</comment>
<evidence type="ECO:0000313" key="8">
    <source>
        <dbReference type="Proteomes" id="UP000287171"/>
    </source>
</evidence>
<evidence type="ECO:0000313" key="7">
    <source>
        <dbReference type="EMBL" id="GCE30525.1"/>
    </source>
</evidence>
<dbReference type="Proteomes" id="UP000287171">
    <property type="component" value="Unassembled WGS sequence"/>
</dbReference>
<name>A0A402BGL7_9CHLR</name>
<feature type="transmembrane region" description="Helical" evidence="5">
    <location>
        <begin position="149"/>
        <end position="167"/>
    </location>
</feature>
<evidence type="ECO:0000256" key="2">
    <source>
        <dbReference type="ARBA" id="ARBA00022692"/>
    </source>
</evidence>
<keyword evidence="5" id="KW-1003">Cell membrane</keyword>
<sequence>MKLHEHDVQHEDLARTNAQVLSTHQAQSPIAILTNFVRKTITIAEWEVRKIRHDATDLVMRAIQPALWILVFGEVFTRIRAIPTGSSNVSYLEFMAPGILAQSVLFIAIFAGIAIIWERDLGVIHKFLASPTPRGSLVLGKALSSGIRALPQAIVIYLLALILGVKMNFNPLALLGVLLFVVVGAGCFSTFSLIIACLLKTRDRVMGIGQVLTMPMFFASNAIYPISIMPDWLQAIAHINPLTYVVDGLRSLMLAGTPLNIINVGRDFGILLAVTIVLVSLGAMLYPRIVQ</sequence>
<dbReference type="PROSITE" id="PS51012">
    <property type="entry name" value="ABC_TM2"/>
    <property type="match status" value="1"/>
</dbReference>
<feature type="transmembrane region" description="Helical" evidence="5">
    <location>
        <begin position="268"/>
        <end position="286"/>
    </location>
</feature>
<comment type="caution">
    <text evidence="7">The sequence shown here is derived from an EMBL/GenBank/DDBJ whole genome shotgun (WGS) entry which is preliminary data.</text>
</comment>
<feature type="domain" description="ABC transmembrane type-2" evidence="6">
    <location>
        <begin position="56"/>
        <end position="289"/>
    </location>
</feature>
<dbReference type="InterPro" id="IPR000412">
    <property type="entry name" value="ABC_2_transport"/>
</dbReference>
<keyword evidence="3 5" id="KW-1133">Transmembrane helix</keyword>
<proteinExistence type="inferred from homology"/>
<dbReference type="RefSeq" id="WP_246039282.1">
    <property type="nucleotide sequence ID" value="NZ_BIFT01000002.1"/>
</dbReference>
<dbReference type="Pfam" id="PF01061">
    <property type="entry name" value="ABC2_membrane"/>
    <property type="match status" value="1"/>
</dbReference>
<reference evidence="8" key="1">
    <citation type="submission" date="2018-12" db="EMBL/GenBank/DDBJ databases">
        <title>Tengunoibacter tsumagoiensis gen. nov., sp. nov., Dictyobacter kobayashii sp. nov., D. alpinus sp. nov., and D. joshuensis sp. nov. and description of Dictyobacteraceae fam. nov. within the order Ktedonobacterales isolated from Tengu-no-mugimeshi.</title>
        <authorList>
            <person name="Wang C.M."/>
            <person name="Zheng Y."/>
            <person name="Sakai Y."/>
            <person name="Toyoda A."/>
            <person name="Minakuchi Y."/>
            <person name="Abe K."/>
            <person name="Yokota A."/>
            <person name="Yabe S."/>
        </authorList>
    </citation>
    <scope>NUCLEOTIDE SEQUENCE [LARGE SCALE GENOMIC DNA]</scope>
    <source>
        <strain evidence="8">Uno16</strain>
    </source>
</reference>
<dbReference type="PANTHER" id="PTHR43229">
    <property type="entry name" value="NODULATION PROTEIN J"/>
    <property type="match status" value="1"/>
</dbReference>
<protein>
    <recommendedName>
        <fullName evidence="5">Transport permease protein</fullName>
    </recommendedName>
</protein>
<organism evidence="7 8">
    <name type="scientific">Dictyobacter alpinus</name>
    <dbReference type="NCBI Taxonomy" id="2014873"/>
    <lineage>
        <taxon>Bacteria</taxon>
        <taxon>Bacillati</taxon>
        <taxon>Chloroflexota</taxon>
        <taxon>Ktedonobacteria</taxon>
        <taxon>Ktedonobacterales</taxon>
        <taxon>Dictyobacteraceae</taxon>
        <taxon>Dictyobacter</taxon>
    </lineage>
</organism>
<evidence type="ECO:0000256" key="4">
    <source>
        <dbReference type="ARBA" id="ARBA00023136"/>
    </source>
</evidence>
<feature type="transmembrane region" description="Helical" evidence="5">
    <location>
        <begin position="99"/>
        <end position="117"/>
    </location>
</feature>
<dbReference type="AlphaFoldDB" id="A0A402BGL7"/>
<evidence type="ECO:0000259" key="6">
    <source>
        <dbReference type="PROSITE" id="PS51012"/>
    </source>
</evidence>
<dbReference type="PIRSF" id="PIRSF006648">
    <property type="entry name" value="DrrB"/>
    <property type="match status" value="1"/>
</dbReference>
<dbReference type="InterPro" id="IPR047817">
    <property type="entry name" value="ABC2_TM_bact-type"/>
</dbReference>
<evidence type="ECO:0000256" key="3">
    <source>
        <dbReference type="ARBA" id="ARBA00022989"/>
    </source>
</evidence>
<accession>A0A402BGL7</accession>
<keyword evidence="4 5" id="KW-0472">Membrane</keyword>
<feature type="transmembrane region" description="Helical" evidence="5">
    <location>
        <begin position="173"/>
        <end position="198"/>
    </location>
</feature>
<dbReference type="GO" id="GO:0043190">
    <property type="term" value="C:ATP-binding cassette (ABC) transporter complex"/>
    <property type="evidence" value="ECO:0007669"/>
    <property type="project" value="InterPro"/>
</dbReference>